<evidence type="ECO:0008006" key="15">
    <source>
        <dbReference type="Google" id="ProtNLM"/>
    </source>
</evidence>
<protein>
    <recommendedName>
        <fullName evidence="15">Membrane-associated protein</fullName>
    </recommendedName>
</protein>
<feature type="signal peptide" evidence="12">
    <location>
        <begin position="1"/>
        <end position="41"/>
    </location>
</feature>
<dbReference type="RefSeq" id="XP_004343675.1">
    <property type="nucleotide sequence ID" value="XM_004343625.2"/>
</dbReference>
<keyword evidence="5 11" id="KW-0472">Membrane</keyword>
<gene>
    <name evidence="13" type="ORF">CAOG_006951</name>
</gene>
<dbReference type="GO" id="GO:0005765">
    <property type="term" value="C:lysosomal membrane"/>
    <property type="evidence" value="ECO:0007669"/>
    <property type="project" value="UniProtKB-SubCell"/>
</dbReference>
<evidence type="ECO:0000256" key="9">
    <source>
        <dbReference type="ARBA" id="ARBA00024189"/>
    </source>
</evidence>
<reference evidence="14" key="1">
    <citation type="submission" date="2011-02" db="EMBL/GenBank/DDBJ databases">
        <title>The Genome Sequence of Capsaspora owczarzaki ATCC 30864.</title>
        <authorList>
            <person name="Russ C."/>
            <person name="Cuomo C."/>
            <person name="Burger G."/>
            <person name="Gray M.W."/>
            <person name="Holland P.W.H."/>
            <person name="King N."/>
            <person name="Lang F.B.F."/>
            <person name="Roger A.J."/>
            <person name="Ruiz-Trillo I."/>
            <person name="Young S.K."/>
            <person name="Zeng Q."/>
            <person name="Gargeya S."/>
            <person name="Alvarado L."/>
            <person name="Berlin A."/>
            <person name="Chapman S.B."/>
            <person name="Chen Z."/>
            <person name="Freedman E."/>
            <person name="Gellesch M."/>
            <person name="Goldberg J."/>
            <person name="Griggs A."/>
            <person name="Gujja S."/>
            <person name="Heilman E."/>
            <person name="Heiman D."/>
            <person name="Howarth C."/>
            <person name="Mehta T."/>
            <person name="Neiman D."/>
            <person name="Pearson M."/>
            <person name="Roberts A."/>
            <person name="Saif S."/>
            <person name="Shea T."/>
            <person name="Shenoy N."/>
            <person name="Sisk P."/>
            <person name="Stolte C."/>
            <person name="Sykes S."/>
            <person name="White J."/>
            <person name="Yandava C."/>
            <person name="Haas B."/>
            <person name="Nusbaum C."/>
            <person name="Birren B."/>
        </authorList>
    </citation>
    <scope>NUCLEOTIDE SEQUENCE</scope>
    <source>
        <strain evidence="14">ATCC 30864</strain>
    </source>
</reference>
<comment type="subcellular location">
    <subcellularLocation>
        <location evidence="9">Lysosome membrane</location>
        <topology evidence="9">Single-pass type I membrane protein</topology>
        <orientation evidence="9">Lumenal side</orientation>
    </subcellularLocation>
</comment>
<organism evidence="13 14">
    <name type="scientific">Capsaspora owczarzaki (strain ATCC 30864)</name>
    <dbReference type="NCBI Taxonomy" id="595528"/>
    <lineage>
        <taxon>Eukaryota</taxon>
        <taxon>Filasterea</taxon>
        <taxon>Capsaspora</taxon>
    </lineage>
</organism>
<keyword evidence="14" id="KW-1185">Reference proteome</keyword>
<evidence type="ECO:0000313" key="13">
    <source>
        <dbReference type="EMBL" id="KJE96664.1"/>
    </source>
</evidence>
<evidence type="ECO:0000256" key="1">
    <source>
        <dbReference type="ARBA" id="ARBA00010599"/>
    </source>
</evidence>
<proteinExistence type="inferred from homology"/>
<dbReference type="Pfam" id="PF15065">
    <property type="entry name" value="NCU-G1"/>
    <property type="match status" value="1"/>
</dbReference>
<keyword evidence="7" id="KW-0458">Lysosome</keyword>
<name>A0A0D2X4U4_CAPO3</name>
<dbReference type="PhylomeDB" id="A0A0D2X4U4"/>
<evidence type="ECO:0000256" key="5">
    <source>
        <dbReference type="ARBA" id="ARBA00023136"/>
    </source>
</evidence>
<feature type="chain" id="PRO_5002270425" description="Membrane-associated protein" evidence="12">
    <location>
        <begin position="42"/>
        <end position="437"/>
    </location>
</feature>
<feature type="transmembrane region" description="Helical" evidence="11">
    <location>
        <begin position="397"/>
        <end position="423"/>
    </location>
</feature>
<evidence type="ECO:0000256" key="2">
    <source>
        <dbReference type="ARBA" id="ARBA00022692"/>
    </source>
</evidence>
<dbReference type="PANTHER" id="PTHR31981:SF1">
    <property type="entry name" value="GLYCOSYLATED LYSOSOMAL MEMBRANE PROTEIN"/>
    <property type="match status" value="1"/>
</dbReference>
<dbReference type="PANTHER" id="PTHR31981">
    <property type="entry name" value="GLYCOSYLATED LYSOSOMAL MEMBRANE PROTEIN"/>
    <property type="match status" value="1"/>
</dbReference>
<dbReference type="InParanoid" id="A0A0D2X4U4"/>
<dbReference type="AlphaFoldDB" id="A0A0D2X4U4"/>
<keyword evidence="4 11" id="KW-1133">Transmembrane helix</keyword>
<evidence type="ECO:0000313" key="14">
    <source>
        <dbReference type="Proteomes" id="UP000008743"/>
    </source>
</evidence>
<dbReference type="Proteomes" id="UP000008743">
    <property type="component" value="Unassembled WGS sequence"/>
</dbReference>
<evidence type="ECO:0000256" key="4">
    <source>
        <dbReference type="ARBA" id="ARBA00022989"/>
    </source>
</evidence>
<evidence type="ECO:0000256" key="3">
    <source>
        <dbReference type="ARBA" id="ARBA00022729"/>
    </source>
</evidence>
<dbReference type="EMBL" id="KE346372">
    <property type="protein sequence ID" value="KJE96664.1"/>
    <property type="molecule type" value="Genomic_DNA"/>
</dbReference>
<dbReference type="OrthoDB" id="6264340at2759"/>
<comment type="subunit">
    <text evidence="10">Interacts (via lumenal domain) with lysosomal protein MFSD1; the interaction starts while both proteins are still in the endoplasmic reticulum and is required for stabilization of MFSD1 in lysosomes but has no direct effect on its targeting to lysosomes or transporter activity.</text>
</comment>
<accession>A0A0D2X4U4</accession>
<evidence type="ECO:0000256" key="8">
    <source>
        <dbReference type="ARBA" id="ARBA00024176"/>
    </source>
</evidence>
<evidence type="ECO:0000256" key="7">
    <source>
        <dbReference type="ARBA" id="ARBA00023228"/>
    </source>
</evidence>
<sequence length="437" mass="46426">MRLPATSRSSPAAASAPPSTMMLMMMMMLVLMLSPLLLVSADRRIVASMECSSSLAVVRSIGLPNPDSADAANADAANTMGGDLITSFWSSLGSAPSLAVAYHPNASDPGTVPTIDCDALARFDAAKAITFGTQPSFMSAVVIDKLIEFDDKGQTGLYDPPSTRTCSVLDLTSLTWESQLTVPKNKPFTTTAVASYLSKYTNITVQFTVTPSTFRNGNPPGDLISENAVKIDLFVSNFTYTKSCSNTTKLAAGLVFADGNGPVATPNQLVMSAPSSIDDEYTPTIFHMVQIDVPPAKVYPQSTHGFLSWKPIAFTDTGRSIANGGFARTINDEFNPFNPNDTLPQSVPSLLLDGRLRDLRTANISFGTPEDGIYQPPVLLWGLSIGIGAAPTDDISVAVLLAISFGFGVPGVLLIVGSIITFFRRARARRSGYTAIN</sequence>
<keyword evidence="3 12" id="KW-0732">Signal</keyword>
<comment type="function">
    <text evidence="8">Required to protect lysosomal transporter MFSD1 from lysosomal proteolysis and for MFSD1 lysosomal localization.</text>
</comment>
<keyword evidence="6" id="KW-0325">Glycoprotein</keyword>
<evidence type="ECO:0000256" key="12">
    <source>
        <dbReference type="SAM" id="SignalP"/>
    </source>
</evidence>
<dbReference type="InterPro" id="IPR029382">
    <property type="entry name" value="NCU-G1"/>
</dbReference>
<evidence type="ECO:0000256" key="10">
    <source>
        <dbReference type="ARBA" id="ARBA00044960"/>
    </source>
</evidence>
<keyword evidence="2 11" id="KW-0812">Transmembrane</keyword>
<evidence type="ECO:0000256" key="11">
    <source>
        <dbReference type="SAM" id="Phobius"/>
    </source>
</evidence>
<evidence type="ECO:0000256" key="6">
    <source>
        <dbReference type="ARBA" id="ARBA00023180"/>
    </source>
</evidence>
<comment type="similarity">
    <text evidence="1">Belongs to the GLMP family.</text>
</comment>